<dbReference type="InterPro" id="IPR036101">
    <property type="entry name" value="CarD-like/TRCF_RID_sf"/>
</dbReference>
<dbReference type="InterPro" id="IPR048792">
    <property type="entry name" value="CarD_C"/>
</dbReference>
<dbReference type="Pfam" id="PF02559">
    <property type="entry name" value="CarD_TRCF_RID"/>
    <property type="match status" value="1"/>
</dbReference>
<dbReference type="InterPro" id="IPR052531">
    <property type="entry name" value="CarD-like_regulator"/>
</dbReference>
<evidence type="ECO:0000313" key="3">
    <source>
        <dbReference type="Proteomes" id="UP000199400"/>
    </source>
</evidence>
<keyword evidence="3" id="KW-1185">Reference proteome</keyword>
<sequence>MQPRFNVGEKAVYPTHGVAEVMALETKIIESRPFQFYHLRVLGSGLKIIVPVAKAEENGMRPLADGEMIDELYDLLRDHEVPCDRQTWNRRYRGFMEKIRTGSLFEVGEVYRDLSLLKHTKNLSHGERQMLQTARNLVIRELSTVRNEPESAIAAELDSMLQA</sequence>
<protein>
    <submittedName>
        <fullName evidence="2">Transcriptional regulator, CarD family</fullName>
    </submittedName>
</protein>
<dbReference type="Gene3D" id="1.20.58.1290">
    <property type="entry name" value="CarD-like, C-terminal domain"/>
    <property type="match status" value="1"/>
</dbReference>
<dbReference type="Proteomes" id="UP000199400">
    <property type="component" value="Unassembled WGS sequence"/>
</dbReference>
<dbReference type="PANTHER" id="PTHR38447:SF1">
    <property type="entry name" value="RNA POLYMERASE-BINDING TRANSCRIPTION FACTOR CARD"/>
    <property type="match status" value="1"/>
</dbReference>
<dbReference type="Pfam" id="PF21095">
    <property type="entry name" value="CarD_C"/>
    <property type="match status" value="1"/>
</dbReference>
<proteinExistence type="predicted"/>
<dbReference type="SUPFAM" id="SSF141259">
    <property type="entry name" value="CarD-like"/>
    <property type="match status" value="1"/>
</dbReference>
<evidence type="ECO:0000259" key="1">
    <source>
        <dbReference type="SMART" id="SM01058"/>
    </source>
</evidence>
<dbReference type="STRING" id="54.SAMN02745121_07767"/>
<reference evidence="3" key="1">
    <citation type="submission" date="2016-10" db="EMBL/GenBank/DDBJ databases">
        <authorList>
            <person name="Varghese N."/>
            <person name="Submissions S."/>
        </authorList>
    </citation>
    <scope>NUCLEOTIDE SEQUENCE [LARGE SCALE GENOMIC DNA]</scope>
    <source>
        <strain evidence="3">ATCC 25963</strain>
    </source>
</reference>
<dbReference type="PANTHER" id="PTHR38447">
    <property type="entry name" value="TRANSCRIPTION FACTOR YDEB-RELATED"/>
    <property type="match status" value="1"/>
</dbReference>
<dbReference type="GO" id="GO:0009303">
    <property type="term" value="P:rRNA transcription"/>
    <property type="evidence" value="ECO:0007669"/>
    <property type="project" value="TreeGrafter"/>
</dbReference>
<dbReference type="RefSeq" id="WP_096333423.1">
    <property type="nucleotide sequence ID" value="NZ_NETK01000001.1"/>
</dbReference>
<feature type="domain" description="CarD-like/TRCF RNAP-interacting" evidence="1">
    <location>
        <begin position="4"/>
        <end position="115"/>
    </location>
</feature>
<gene>
    <name evidence="2" type="ORF">SAMN02745121_07767</name>
</gene>
<dbReference type="InterPro" id="IPR003711">
    <property type="entry name" value="CarD-like/TRCF_RID"/>
</dbReference>
<dbReference type="Gene3D" id="2.40.10.170">
    <property type="match status" value="1"/>
</dbReference>
<accession>A0A1I2H7U3</accession>
<dbReference type="AlphaFoldDB" id="A0A1I2H7U3"/>
<evidence type="ECO:0000313" key="2">
    <source>
        <dbReference type="EMBL" id="SFF25648.1"/>
    </source>
</evidence>
<dbReference type="SMART" id="SM01058">
    <property type="entry name" value="CarD_TRCF"/>
    <property type="match status" value="1"/>
</dbReference>
<dbReference type="InterPro" id="IPR042215">
    <property type="entry name" value="CarD-like_C"/>
</dbReference>
<dbReference type="OrthoDB" id="9786074at2"/>
<name>A0A1I2H7U3_9BACT</name>
<dbReference type="EMBL" id="FOMX01000039">
    <property type="protein sequence ID" value="SFF25648.1"/>
    <property type="molecule type" value="Genomic_DNA"/>
</dbReference>
<organism evidence="2 3">
    <name type="scientific">Nannocystis exedens</name>
    <dbReference type="NCBI Taxonomy" id="54"/>
    <lineage>
        <taxon>Bacteria</taxon>
        <taxon>Pseudomonadati</taxon>
        <taxon>Myxococcota</taxon>
        <taxon>Polyangia</taxon>
        <taxon>Nannocystales</taxon>
        <taxon>Nannocystaceae</taxon>
        <taxon>Nannocystis</taxon>
    </lineage>
</organism>